<evidence type="ECO:0000313" key="1">
    <source>
        <dbReference type="EMBL" id="CDL92736.1"/>
    </source>
</evidence>
<evidence type="ECO:0000313" key="2">
    <source>
        <dbReference type="Proteomes" id="UP000019482"/>
    </source>
</evidence>
<gene>
    <name evidence="1" type="ORF">CTDIVETGP_2806</name>
</gene>
<dbReference type="SUPFAM" id="SSF51735">
    <property type="entry name" value="NAD(P)-binding Rossmann-fold domains"/>
    <property type="match status" value="1"/>
</dbReference>
<reference evidence="1 2" key="1">
    <citation type="journal article" date="2015" name="Genome Announc.">
        <title>Draft Genome Sequence of Clostridium tyrobutyricum Strain DIVETGP, Isolated from Cow's Milk for Grana Padano Production.</title>
        <authorList>
            <person name="Soggiu A."/>
            <person name="Piras C."/>
            <person name="Gaiarsa S."/>
            <person name="Sassera D."/>
            <person name="Roncada P."/>
            <person name="Bendixen E."/>
            <person name="Brasca M."/>
            <person name="Bonizzi L."/>
        </authorList>
    </citation>
    <scope>NUCLEOTIDE SEQUENCE [LARGE SCALE GENOMIC DNA]</scope>
    <source>
        <strain evidence="1 2">DIVETGP</strain>
    </source>
</reference>
<dbReference type="Proteomes" id="UP000019482">
    <property type="component" value="Unassembled WGS sequence"/>
</dbReference>
<dbReference type="InterPro" id="IPR036291">
    <property type="entry name" value="NAD(P)-bd_dom_sf"/>
</dbReference>
<proteinExistence type="predicted"/>
<protein>
    <submittedName>
        <fullName evidence="1">Uncharacterized protein</fullName>
    </submittedName>
</protein>
<sequence>MCGIISPTNPITPLTETMEAVSRVHIIIIVKSAIETTPDDIDKIFSINFKGTFLTDIAAAKQMIKQDTLVIS</sequence>
<organism evidence="1 2">
    <name type="scientific">Clostridium tyrobutyricum DIVETGP</name>
    <dbReference type="NCBI Taxonomy" id="1408889"/>
    <lineage>
        <taxon>Bacteria</taxon>
        <taxon>Bacillati</taxon>
        <taxon>Bacillota</taxon>
        <taxon>Clostridia</taxon>
        <taxon>Eubacteriales</taxon>
        <taxon>Clostridiaceae</taxon>
        <taxon>Clostridium</taxon>
    </lineage>
</organism>
<dbReference type="Gene3D" id="3.40.50.720">
    <property type="entry name" value="NAD(P)-binding Rossmann-like Domain"/>
    <property type="match status" value="1"/>
</dbReference>
<comment type="caution">
    <text evidence="1">The sequence shown here is derived from an EMBL/GenBank/DDBJ whole genome shotgun (WGS) entry which is preliminary data.</text>
</comment>
<accession>W6N876</accession>
<dbReference type="EMBL" id="CBXI010000044">
    <property type="protein sequence ID" value="CDL92736.1"/>
    <property type="molecule type" value="Genomic_DNA"/>
</dbReference>
<keyword evidence="2" id="KW-1185">Reference proteome</keyword>
<name>W6N876_CLOTY</name>
<dbReference type="AlphaFoldDB" id="W6N876"/>